<evidence type="ECO:0000259" key="1">
    <source>
        <dbReference type="Pfam" id="PF12697"/>
    </source>
</evidence>
<dbReference type="Pfam" id="PF12697">
    <property type="entry name" value="Abhydrolase_6"/>
    <property type="match status" value="1"/>
</dbReference>
<evidence type="ECO:0000313" key="2">
    <source>
        <dbReference type="EMBL" id="KAF7776489.1"/>
    </source>
</evidence>
<reference evidence="2 3" key="1">
    <citation type="journal article" name="Sci. Rep.">
        <title>Telomere-to-telomere assembled and centromere annotated genomes of the two main subspecies of the button mushroom Agaricus bisporus reveal especially polymorphic chromosome ends.</title>
        <authorList>
            <person name="Sonnenberg A.S.M."/>
            <person name="Sedaghat-Telgerd N."/>
            <person name="Lavrijssen B."/>
            <person name="Ohm R.A."/>
            <person name="Hendrickx P.M."/>
            <person name="Scholtmeijer K."/>
            <person name="Baars J.J.P."/>
            <person name="van Peer A."/>
        </authorList>
    </citation>
    <scope>NUCLEOTIDE SEQUENCE [LARGE SCALE GENOMIC DNA]</scope>
    <source>
        <strain evidence="2 3">H119_p4</strain>
    </source>
</reference>
<dbReference type="PANTHER" id="PTHR43798:SF33">
    <property type="entry name" value="HYDROLASE, PUTATIVE (AFU_ORTHOLOGUE AFUA_2G14860)-RELATED"/>
    <property type="match status" value="1"/>
</dbReference>
<sequence>MNENGEDYPFFIAAKKYSLREIDRPNEGKTPVTVLALHSTSFHKETWEPTLEALFEAIVLWGAEKVEVREVWAVDCPNHGHSGVLNEEILKGDSGFSCERYAAAVHRFLTRAPEVFGVDFGRRRLVGIGHSLGANALLLLQGMKPDFPFISLIIVEPMVSPGGDQPLTELRKRLGRGAERRTSEWSDRETAHKSLVSHPQVAQWDVRVIKAFVNHAITEKASSNTVRLACAPEQEKAMYFDIPGATRPVEELTRLCSLLPVHLIIGRDKDFVPKEVHEALVDPSTGRKFASVTEINEVGHLIPQRIPDKLGCLFYKILASITDRSAKL</sequence>
<dbReference type="Gene3D" id="3.40.50.1820">
    <property type="entry name" value="alpha/beta hydrolase"/>
    <property type="match status" value="1"/>
</dbReference>
<comment type="caution">
    <text evidence="2">The sequence shown here is derived from an EMBL/GenBank/DDBJ whole genome shotgun (WGS) entry which is preliminary data.</text>
</comment>
<feature type="domain" description="AB hydrolase-1" evidence="1">
    <location>
        <begin position="34"/>
        <end position="302"/>
    </location>
</feature>
<organism evidence="2 3">
    <name type="scientific">Agaricus bisporus var. burnettii</name>
    <dbReference type="NCBI Taxonomy" id="192524"/>
    <lineage>
        <taxon>Eukaryota</taxon>
        <taxon>Fungi</taxon>
        <taxon>Dikarya</taxon>
        <taxon>Basidiomycota</taxon>
        <taxon>Agaricomycotina</taxon>
        <taxon>Agaricomycetes</taxon>
        <taxon>Agaricomycetidae</taxon>
        <taxon>Agaricales</taxon>
        <taxon>Agaricineae</taxon>
        <taxon>Agaricaceae</taxon>
        <taxon>Agaricus</taxon>
    </lineage>
</organism>
<evidence type="ECO:0000313" key="3">
    <source>
        <dbReference type="Proteomes" id="UP000629468"/>
    </source>
</evidence>
<dbReference type="AlphaFoldDB" id="A0A8H7KHC3"/>
<protein>
    <recommendedName>
        <fullName evidence="1">AB hydrolase-1 domain-containing protein</fullName>
    </recommendedName>
</protein>
<dbReference type="SUPFAM" id="SSF53474">
    <property type="entry name" value="alpha/beta-Hydrolases"/>
    <property type="match status" value="1"/>
</dbReference>
<dbReference type="InterPro" id="IPR050266">
    <property type="entry name" value="AB_hydrolase_sf"/>
</dbReference>
<dbReference type="Proteomes" id="UP000629468">
    <property type="component" value="Unassembled WGS sequence"/>
</dbReference>
<dbReference type="PANTHER" id="PTHR43798">
    <property type="entry name" value="MONOACYLGLYCEROL LIPASE"/>
    <property type="match status" value="1"/>
</dbReference>
<name>A0A8H7KHC3_AGABI</name>
<accession>A0A8H7KHC3</accession>
<dbReference type="InterPro" id="IPR029058">
    <property type="entry name" value="AB_hydrolase_fold"/>
</dbReference>
<gene>
    <name evidence="2" type="ORF">Agabi119p4_4882</name>
</gene>
<dbReference type="InterPro" id="IPR000073">
    <property type="entry name" value="AB_hydrolase_1"/>
</dbReference>
<proteinExistence type="predicted"/>
<dbReference type="EMBL" id="JABXXO010000006">
    <property type="protein sequence ID" value="KAF7776489.1"/>
    <property type="molecule type" value="Genomic_DNA"/>
</dbReference>
<dbReference type="GO" id="GO:0016020">
    <property type="term" value="C:membrane"/>
    <property type="evidence" value="ECO:0007669"/>
    <property type="project" value="TreeGrafter"/>
</dbReference>